<feature type="domain" description="NB-ARC" evidence="3">
    <location>
        <begin position="208"/>
        <end position="263"/>
    </location>
</feature>
<keyword evidence="5" id="KW-1185">Reference proteome</keyword>
<dbReference type="PANTHER" id="PTHR10098:SF108">
    <property type="entry name" value="TETRATRICOPEPTIDE REPEAT PROTEIN 28"/>
    <property type="match status" value="1"/>
</dbReference>
<evidence type="ECO:0000259" key="3">
    <source>
        <dbReference type="Pfam" id="PF00931"/>
    </source>
</evidence>
<dbReference type="CDD" id="cd21037">
    <property type="entry name" value="MLKL_NTD"/>
    <property type="match status" value="1"/>
</dbReference>
<dbReference type="SMART" id="SM00028">
    <property type="entry name" value="TPR"/>
    <property type="match status" value="9"/>
</dbReference>
<gene>
    <name evidence="4" type="ORF">BDN70DRAFT_881410</name>
</gene>
<sequence length="1085" mass="121781">MSTEVDVLARQKDPSGASRNSFSLADRSTDLVNTVLAIVKEVGQILDGVPYVQSLSGVILQIIKVRDEIKANKKRCNEVIDKVLRMSNSMYEKLAEVARSHQREKLSRIEGHLREHERTLTSVYIALNKHKSRSRFSQILSRGSAELDEQDRRLDELNTHLIVDIVFHISLEQAASTCLPEPLLYSDAAPVSLGHDLPPKPSFVVERESHLSTALQILLRDEPTRISILGGGGFGKTTLARMILHDAQIIKRYSSRYFISCESIADVDGLLLELGSMLGIKCAPSAMLPAIRLKFQESTTLLCMDNFETPWEPFGTRQKVEGLLESIASIPSLSLIITLRGEQRPSKIAWTTPLLPSLSTLSLDGAQAILRSITGDIAFTETTLRLLQATDGIPLAITLVSNLLRDGESPESLWRRWSNVTTQVLHTGGEDQQSNLNRSISISVDSWRMNADSGVSRTLLAALSLLPDGFSADVNSLVELQKHLDVRYDNAIQWLRGVVTPSATQTEKQSRISDIHAAVQTLRTVALIRIDETGTSPRIHMLSPIRFYCHQFLATEIKMVRGKILEYYICLLSEVTDDITNPEYYSRVVPEIKNIHSVFQKAFATCSKKGLDRLIDAAIYLTEWSWYIGYYSRETLEMALTKASRNPPLHARCLLSIGDLYQREADTENAEKCFWDAALLFRRCRDLTGEANALQYLGNALYTTRQLDDAEVALKASLELYTKIGDKHGQASGRFRLGELYADRRRYSEAEAHLTSALDTYKALADLLGQANSAQNLSRLHIALGNIVRAEEFARQSLTTAKQANYVLGEGNALRLLGHIYRLTDKVSDARRTLEQALELQKRQKNPIGELNAINDLAQVLIQLDELGVAEKLINDTVDIELNIIQVPDVLTTLGWIYLCGGRLEKAEKVLNTALEFFKKFDDKAWQAEVHAHLGHVYFRFNRLDDAERVLKSIPDADASEDIQMYRMWVLGDLYASKGQLEDAEDTLKLAMDAAKWCQSSYQQGNILRSLGLLELHRGRAELAAEKFEEALTFHRKAQWVSEQATDLRKLGKTYGSLEKCTEEEAMLKEAEDLIRSVSKARELL</sequence>
<dbReference type="PRINTS" id="PR00364">
    <property type="entry name" value="DISEASERSIST"/>
</dbReference>
<dbReference type="PROSITE" id="PS50005">
    <property type="entry name" value="TPR"/>
    <property type="match status" value="1"/>
</dbReference>
<evidence type="ECO:0000313" key="5">
    <source>
        <dbReference type="Proteomes" id="UP000807469"/>
    </source>
</evidence>
<dbReference type="Gene3D" id="3.40.50.300">
    <property type="entry name" value="P-loop containing nucleotide triphosphate hydrolases"/>
    <property type="match status" value="1"/>
</dbReference>
<evidence type="ECO:0000313" key="4">
    <source>
        <dbReference type="EMBL" id="KAF9477256.1"/>
    </source>
</evidence>
<keyword evidence="1" id="KW-0802">TPR repeat</keyword>
<dbReference type="SUPFAM" id="SSF52540">
    <property type="entry name" value="P-loop containing nucleoside triphosphate hydrolases"/>
    <property type="match status" value="1"/>
</dbReference>
<reference evidence="4" key="1">
    <citation type="submission" date="2020-11" db="EMBL/GenBank/DDBJ databases">
        <authorList>
            <consortium name="DOE Joint Genome Institute"/>
            <person name="Ahrendt S."/>
            <person name="Riley R."/>
            <person name="Andreopoulos W."/>
            <person name="Labutti K."/>
            <person name="Pangilinan J."/>
            <person name="Ruiz-Duenas F.J."/>
            <person name="Barrasa J.M."/>
            <person name="Sanchez-Garcia M."/>
            <person name="Camarero S."/>
            <person name="Miyauchi S."/>
            <person name="Serrano A."/>
            <person name="Linde D."/>
            <person name="Babiker R."/>
            <person name="Drula E."/>
            <person name="Ayuso-Fernandez I."/>
            <person name="Pacheco R."/>
            <person name="Padilla G."/>
            <person name="Ferreira P."/>
            <person name="Barriuso J."/>
            <person name="Kellner H."/>
            <person name="Castanera R."/>
            <person name="Alfaro M."/>
            <person name="Ramirez L."/>
            <person name="Pisabarro A.G."/>
            <person name="Kuo A."/>
            <person name="Tritt A."/>
            <person name="Lipzen A."/>
            <person name="He G."/>
            <person name="Yan M."/>
            <person name="Ng V."/>
            <person name="Cullen D."/>
            <person name="Martin F."/>
            <person name="Rosso M.-N."/>
            <person name="Henrissat B."/>
            <person name="Hibbett D."/>
            <person name="Martinez A.T."/>
            <person name="Grigoriev I.V."/>
        </authorList>
    </citation>
    <scope>NUCLEOTIDE SEQUENCE</scope>
    <source>
        <strain evidence="4">CIRM-BRFM 674</strain>
    </source>
</reference>
<evidence type="ECO:0000256" key="1">
    <source>
        <dbReference type="PROSITE-ProRule" id="PRU00339"/>
    </source>
</evidence>
<dbReference type="Pfam" id="PF00931">
    <property type="entry name" value="NB-ARC"/>
    <property type="match status" value="1"/>
</dbReference>
<dbReference type="OrthoDB" id="431454at2759"/>
<dbReference type="GO" id="GO:0043531">
    <property type="term" value="F:ADP binding"/>
    <property type="evidence" value="ECO:0007669"/>
    <property type="project" value="InterPro"/>
</dbReference>
<dbReference type="Proteomes" id="UP000807469">
    <property type="component" value="Unassembled WGS sequence"/>
</dbReference>
<dbReference type="PANTHER" id="PTHR10098">
    <property type="entry name" value="RAPSYN-RELATED"/>
    <property type="match status" value="1"/>
</dbReference>
<dbReference type="GO" id="GO:0007166">
    <property type="term" value="P:cell surface receptor signaling pathway"/>
    <property type="evidence" value="ECO:0007669"/>
    <property type="project" value="InterPro"/>
</dbReference>
<dbReference type="EMBL" id="MU155267">
    <property type="protein sequence ID" value="KAF9477256.1"/>
    <property type="molecule type" value="Genomic_DNA"/>
</dbReference>
<dbReference type="SUPFAM" id="SSF48452">
    <property type="entry name" value="TPR-like"/>
    <property type="match status" value="3"/>
</dbReference>
<proteinExistence type="predicted"/>
<dbReference type="InterPro" id="IPR036537">
    <property type="entry name" value="Adaptor_Cbl_N_dom_sf"/>
</dbReference>
<name>A0A9P5Z0J0_9AGAR</name>
<dbReference type="AlphaFoldDB" id="A0A9P5Z0J0"/>
<comment type="caution">
    <text evidence="4">The sequence shown here is derived from an EMBL/GenBank/DDBJ whole genome shotgun (WGS) entry which is preliminary data.</text>
</comment>
<dbReference type="InterPro" id="IPR002182">
    <property type="entry name" value="NB-ARC"/>
</dbReference>
<dbReference type="Pfam" id="PF13424">
    <property type="entry name" value="TPR_12"/>
    <property type="match status" value="1"/>
</dbReference>
<protein>
    <submittedName>
        <fullName evidence="4">TPR-like protein</fullName>
    </submittedName>
</protein>
<dbReference type="Gene3D" id="1.25.40.10">
    <property type="entry name" value="Tetratricopeptide repeat domain"/>
    <property type="match status" value="3"/>
</dbReference>
<dbReference type="Gene3D" id="1.20.930.20">
    <property type="entry name" value="Adaptor protein Cbl, N-terminal domain"/>
    <property type="match status" value="1"/>
</dbReference>
<dbReference type="InterPro" id="IPR059179">
    <property type="entry name" value="MLKL-like_MCAfunc"/>
</dbReference>
<evidence type="ECO:0000256" key="2">
    <source>
        <dbReference type="SAM" id="MobiDB-lite"/>
    </source>
</evidence>
<feature type="region of interest" description="Disordered" evidence="2">
    <location>
        <begin position="1"/>
        <end position="22"/>
    </location>
</feature>
<accession>A0A9P5Z0J0</accession>
<organism evidence="4 5">
    <name type="scientific">Pholiota conissans</name>
    <dbReference type="NCBI Taxonomy" id="109636"/>
    <lineage>
        <taxon>Eukaryota</taxon>
        <taxon>Fungi</taxon>
        <taxon>Dikarya</taxon>
        <taxon>Basidiomycota</taxon>
        <taxon>Agaricomycotina</taxon>
        <taxon>Agaricomycetes</taxon>
        <taxon>Agaricomycetidae</taxon>
        <taxon>Agaricales</taxon>
        <taxon>Agaricineae</taxon>
        <taxon>Strophariaceae</taxon>
        <taxon>Pholiota</taxon>
    </lineage>
</organism>
<dbReference type="InterPro" id="IPR011990">
    <property type="entry name" value="TPR-like_helical_dom_sf"/>
</dbReference>
<dbReference type="InterPro" id="IPR027417">
    <property type="entry name" value="P-loop_NTPase"/>
</dbReference>
<feature type="repeat" description="TPR" evidence="1">
    <location>
        <begin position="811"/>
        <end position="844"/>
    </location>
</feature>
<dbReference type="InterPro" id="IPR019734">
    <property type="entry name" value="TPR_rpt"/>
</dbReference>